<dbReference type="InterPro" id="IPR011115">
    <property type="entry name" value="SecA_DEAD"/>
</dbReference>
<evidence type="ECO:0000256" key="11">
    <source>
        <dbReference type="ARBA" id="ARBA00022927"/>
    </source>
</evidence>
<dbReference type="SUPFAM" id="SSF81767">
    <property type="entry name" value="Pre-protein crosslinking domain of SecA"/>
    <property type="match status" value="1"/>
</dbReference>
<keyword evidence="20" id="KW-1185">Reference proteome</keyword>
<dbReference type="PANTHER" id="PTHR30612:SF0">
    <property type="entry name" value="CHLOROPLAST PROTEIN-TRANSPORTING ATPASE"/>
    <property type="match status" value="1"/>
</dbReference>
<dbReference type="InterPro" id="IPR020937">
    <property type="entry name" value="SecA_CS"/>
</dbReference>
<proteinExistence type="inferred from homology"/>
<keyword evidence="6 15" id="KW-0963">Cytoplasm</keyword>
<comment type="function">
    <text evidence="15">Part of the Sec protein translocase complex. Interacts with the SecYEG preprotein conducting channel. Has a central role in coupling the hydrolysis of ATP to the transfer of proteins into and across the cell membrane, serving as an ATP-driven molecular motor driving the stepwise translocation of polypeptide chains across the membrane.</text>
</comment>
<dbReference type="EMBL" id="JAEDAM010000003">
    <property type="protein sequence ID" value="MBS8121521.1"/>
    <property type="molecule type" value="Genomic_DNA"/>
</dbReference>
<evidence type="ECO:0000313" key="19">
    <source>
        <dbReference type="EMBL" id="MBS8121521.1"/>
    </source>
</evidence>
<dbReference type="CDD" id="cd17928">
    <property type="entry name" value="DEXDc_SecA"/>
    <property type="match status" value="1"/>
</dbReference>
<dbReference type="InterPro" id="IPR014001">
    <property type="entry name" value="Helicase_ATP-bd"/>
</dbReference>
<dbReference type="RefSeq" id="WP_213348132.1">
    <property type="nucleotide sequence ID" value="NZ_JAEDAM010000003.1"/>
</dbReference>
<gene>
    <name evidence="15" type="primary">secA</name>
    <name evidence="19" type="ORF">VAMP_6n161</name>
</gene>
<dbReference type="HAMAP" id="MF_01382">
    <property type="entry name" value="SecA"/>
    <property type="match status" value="1"/>
</dbReference>
<dbReference type="NCBIfam" id="TIGR00963">
    <property type="entry name" value="secA"/>
    <property type="match status" value="1"/>
</dbReference>
<dbReference type="CDD" id="cd18803">
    <property type="entry name" value="SF2_C_secA"/>
    <property type="match status" value="1"/>
</dbReference>
<dbReference type="Gene3D" id="3.90.1440.10">
    <property type="entry name" value="SecA, preprotein cross-linking domain"/>
    <property type="match status" value="1"/>
</dbReference>
<feature type="binding site" evidence="15">
    <location>
        <begin position="118"/>
        <end position="122"/>
    </location>
    <ligand>
        <name>ATP</name>
        <dbReference type="ChEBI" id="CHEBI:30616"/>
    </ligand>
</feature>
<organism evidence="19 20">
    <name type="scientific">Candidatus Vampirococcus lugosii</name>
    <dbReference type="NCBI Taxonomy" id="2789015"/>
    <lineage>
        <taxon>Bacteria</taxon>
        <taxon>Candidatus Absconditibacteriota</taxon>
        <taxon>Vampirococcus</taxon>
    </lineage>
</organism>
<comment type="catalytic activity">
    <reaction evidence="15">
        <text>ATP + H2O + cellular proteinSide 1 = ADP + phosphate + cellular proteinSide 2.</text>
        <dbReference type="EC" id="7.4.2.8"/>
    </reaction>
</comment>
<dbReference type="PANTHER" id="PTHR30612">
    <property type="entry name" value="SECA INNER MEMBRANE COMPONENT OF SEC PROTEIN SECRETION SYSTEM"/>
    <property type="match status" value="1"/>
</dbReference>
<dbReference type="Pfam" id="PF02810">
    <property type="entry name" value="SEC-C"/>
    <property type="match status" value="1"/>
</dbReference>
<dbReference type="Pfam" id="PF07516">
    <property type="entry name" value="SecA_SW"/>
    <property type="match status" value="1"/>
</dbReference>
<evidence type="ECO:0000256" key="14">
    <source>
        <dbReference type="ARBA" id="ARBA00023136"/>
    </source>
</evidence>
<dbReference type="InterPro" id="IPR011130">
    <property type="entry name" value="SecA_preprotein_X-link_dom"/>
</dbReference>
<dbReference type="Pfam" id="PF07517">
    <property type="entry name" value="SecA_DEAD"/>
    <property type="match status" value="1"/>
</dbReference>
<evidence type="ECO:0000256" key="7">
    <source>
        <dbReference type="ARBA" id="ARBA00022723"/>
    </source>
</evidence>
<dbReference type="InterPro" id="IPR044722">
    <property type="entry name" value="SecA_SF2_C"/>
</dbReference>
<comment type="cofactor">
    <cofactor evidence="1">
        <name>Zn(2+)</name>
        <dbReference type="ChEBI" id="CHEBI:29105"/>
    </cofactor>
</comment>
<dbReference type="PROSITE" id="PS01312">
    <property type="entry name" value="SECA"/>
    <property type="match status" value="1"/>
</dbReference>
<dbReference type="PROSITE" id="PS51192">
    <property type="entry name" value="HELICASE_ATP_BIND_1"/>
    <property type="match status" value="1"/>
</dbReference>
<keyword evidence="5 15" id="KW-1003">Cell membrane</keyword>
<dbReference type="InterPro" id="IPR014018">
    <property type="entry name" value="SecA_motor_DEAD"/>
</dbReference>
<feature type="binding site" evidence="15">
    <location>
        <position position="100"/>
    </location>
    <ligand>
        <name>ATP</name>
        <dbReference type="ChEBI" id="CHEBI:30616"/>
    </ligand>
</feature>
<dbReference type="InterPro" id="IPR036266">
    <property type="entry name" value="SecA_Wing/Scaffold_sf"/>
</dbReference>
<keyword evidence="19" id="KW-0347">Helicase</keyword>
<comment type="similarity">
    <text evidence="3 15 16">Belongs to the SecA family.</text>
</comment>
<evidence type="ECO:0000256" key="4">
    <source>
        <dbReference type="ARBA" id="ARBA00022448"/>
    </source>
</evidence>
<dbReference type="PRINTS" id="PR00906">
    <property type="entry name" value="SECA"/>
</dbReference>
<evidence type="ECO:0000256" key="3">
    <source>
        <dbReference type="ARBA" id="ARBA00007650"/>
    </source>
</evidence>
<dbReference type="SUPFAM" id="SSF81886">
    <property type="entry name" value="Helical scaffold and wing domains of SecA"/>
    <property type="match status" value="1"/>
</dbReference>
<keyword evidence="14 15" id="KW-0472">Membrane</keyword>
<dbReference type="SMART" id="SM00957">
    <property type="entry name" value="SecA_DEAD"/>
    <property type="match status" value="1"/>
</dbReference>
<evidence type="ECO:0000313" key="20">
    <source>
        <dbReference type="Proteomes" id="UP000680365"/>
    </source>
</evidence>
<evidence type="ECO:0000256" key="2">
    <source>
        <dbReference type="ARBA" id="ARBA00004170"/>
    </source>
</evidence>
<evidence type="ECO:0000256" key="16">
    <source>
        <dbReference type="RuleBase" id="RU003874"/>
    </source>
</evidence>
<comment type="caution">
    <text evidence="19">The sequence shown here is derived from an EMBL/GenBank/DDBJ whole genome shotgun (WGS) entry which is preliminary data.</text>
</comment>
<accession>A0ABS5QLB6</accession>
<sequence>MFNFLINKFVGDHHKKEINKILPIVDKINSIFESYNDLSDEELKLKTKEFKERYDEGENLDDILPEAFATVKQACKRLNGKEFEIEGEKKVWDMIPYDVQLLGGIILHKGNIGEMKTGEGKTLVATLPIYLNAISGKGAHLVTVNDYLAIRDAQWMGVLYNFLGLEVGSVTKGTAQEKRRQEYGKDITYVENSELGFDYLRDNLAGSLDQRALLRRPLNFAIIDEADSILIDEARTPLIISQPSAEATDKYLTYSKIVNNLIPSKGKKKKSKTFLQEIMTDDSNEEDNVEENDYYIDEKIKSIQLTGKGIQKLENIIGVENLYKDIGYDEIHHIENALKAKAVFQKDKDYIVKDNKVMLVDEHTGRIMPGRRLSEGLHQAIEAKEGVNIQRESKTVASITYQNFFKQYKKISGMTGTAITEAEEFGKIYELDSLPVPTNKPTIRVDKGDKVYFSQEAKWNAVMEAIKFYHNIGQPILIGTSSIITSETVSMKLRNSNINHYVLNAKYHEQEANIIKNAGKSNSVVVATNMAGRGTDIKLEDGLNEKLAINYSNWIKNNIDKNNISLNIFSNIELDLIINGINNVFSKNFENGISSNLKSELGNGINIEIIFNKSKKDKNDLLCNINFTKNSNTETLEEDLHFGLSIVATEKHESRRIDNQLRGRSGRQGDPGVSQFFVALDDEIMRKMGGDKIKTVAGMLLSKDELNSMELTQAQFTSSIERSQKQMEGWLFTGRKHLFDYDSVINKQRQRIYSKRDLILFARSNVEGNEQIIEDFGIDLEGFDINNEFKSFIIDVIDKIVDTYTANQTWNIGDMISNFEKIFHISLDKTDIKKYNKIIDFKNFLNIKITEFYDEKKSQLNEDIFQDITKSIYLRSIDNLRVEHIDEMQQLREKVGLFGYAQLDPLIMYKKEAFEKYQKLLFNVKQECISSFLKLDTEKIQSNFDFINGSNQEKSNKVVINKIEESDKNNNSEKLINTENNVENIDKKEKTIELVTQKNNKTNISNDTNNDDGIEVITYEDETNISNDTNNDDGIEVITYEPTQNNYGSENNKNSVIENNKSKYKAKPNQACPCGSGKKYKKCCGKH</sequence>
<keyword evidence="11 15" id="KW-0653">Protein transport</keyword>
<evidence type="ECO:0000256" key="13">
    <source>
        <dbReference type="ARBA" id="ARBA00023010"/>
    </source>
</evidence>
<reference evidence="19 20" key="1">
    <citation type="journal article" date="2021" name="Nat. Commun.">
        <title>Reductive evolution and unique predatory mode in the CPR bacterium Vampirococcus lugosii.</title>
        <authorList>
            <person name="Moreira D."/>
            <person name="Zivanovic Y."/>
            <person name="Lopez-Archilla A.I."/>
            <person name="Iniesto M."/>
            <person name="Lopez-Garcia P."/>
        </authorList>
    </citation>
    <scope>NUCLEOTIDE SEQUENCE [LARGE SCALE GENOMIC DNA]</scope>
    <source>
        <strain evidence="19">Chiprana</strain>
    </source>
</reference>
<dbReference type="InterPro" id="IPR011116">
    <property type="entry name" value="SecA_Wing/Scaffold"/>
</dbReference>
<keyword evidence="4 15" id="KW-0813">Transport</keyword>
<dbReference type="SMART" id="SM00958">
    <property type="entry name" value="SecA_PP_bind"/>
    <property type="match status" value="1"/>
</dbReference>
<evidence type="ECO:0000256" key="8">
    <source>
        <dbReference type="ARBA" id="ARBA00022741"/>
    </source>
</evidence>
<comment type="subcellular location">
    <subcellularLocation>
        <location evidence="15">Cell membrane</location>
        <topology evidence="15">Peripheral membrane protein</topology>
        <orientation evidence="15">Cytoplasmic side</orientation>
    </subcellularLocation>
    <subcellularLocation>
        <location evidence="15">Cytoplasm</location>
    </subcellularLocation>
    <subcellularLocation>
        <location evidence="2">Membrane</location>
        <topology evidence="2">Peripheral membrane protein</topology>
    </subcellularLocation>
    <text evidence="15">Distribution is 50-50.</text>
</comment>
<keyword evidence="7" id="KW-0479">Metal-binding</keyword>
<evidence type="ECO:0000259" key="17">
    <source>
        <dbReference type="PROSITE" id="PS51192"/>
    </source>
</evidence>
<dbReference type="Gene3D" id="1.10.3060.10">
    <property type="entry name" value="Helical scaffold and wing domains of SecA"/>
    <property type="match status" value="1"/>
</dbReference>
<keyword evidence="19" id="KW-0378">Hydrolase</keyword>
<dbReference type="GO" id="GO:0004386">
    <property type="term" value="F:helicase activity"/>
    <property type="evidence" value="ECO:0007669"/>
    <property type="project" value="UniProtKB-KW"/>
</dbReference>
<keyword evidence="9" id="KW-0862">Zinc</keyword>
<name>A0ABS5QLB6_9BACT</name>
<feature type="domain" description="SecA family profile" evidence="18">
    <location>
        <begin position="3"/>
        <end position="709"/>
    </location>
</feature>
<dbReference type="Gene3D" id="3.10.450.50">
    <property type="match status" value="1"/>
</dbReference>
<dbReference type="PROSITE" id="PS51196">
    <property type="entry name" value="SECA_MOTOR_DEAD"/>
    <property type="match status" value="1"/>
</dbReference>
<dbReference type="Pfam" id="PF21090">
    <property type="entry name" value="P-loop_SecA"/>
    <property type="match status" value="1"/>
</dbReference>
<dbReference type="Proteomes" id="UP000680365">
    <property type="component" value="Unassembled WGS sequence"/>
</dbReference>
<evidence type="ECO:0000256" key="15">
    <source>
        <dbReference type="HAMAP-Rule" id="MF_01382"/>
    </source>
</evidence>
<protein>
    <recommendedName>
        <fullName evidence="15 16">Protein translocase subunit SecA</fullName>
        <ecNumber evidence="15">7.4.2.8</ecNumber>
    </recommendedName>
</protein>
<keyword evidence="12 15" id="KW-1278">Translocase</keyword>
<feature type="binding site" evidence="15">
    <location>
        <position position="536"/>
    </location>
    <ligand>
        <name>ATP</name>
        <dbReference type="ChEBI" id="CHEBI:30616"/>
    </ligand>
</feature>
<evidence type="ECO:0000256" key="10">
    <source>
        <dbReference type="ARBA" id="ARBA00022840"/>
    </source>
</evidence>
<evidence type="ECO:0000256" key="6">
    <source>
        <dbReference type="ARBA" id="ARBA00022490"/>
    </source>
</evidence>
<dbReference type="EC" id="7.4.2.8" evidence="15"/>
<dbReference type="NCBIfam" id="NF009538">
    <property type="entry name" value="PRK12904.1"/>
    <property type="match status" value="1"/>
</dbReference>
<evidence type="ECO:0000256" key="9">
    <source>
        <dbReference type="ARBA" id="ARBA00022833"/>
    </source>
</evidence>
<dbReference type="InterPro" id="IPR000185">
    <property type="entry name" value="SecA"/>
</dbReference>
<feature type="domain" description="Helicase ATP-binding" evidence="17">
    <location>
        <begin position="102"/>
        <end position="265"/>
    </location>
</feature>
<evidence type="ECO:0000259" key="18">
    <source>
        <dbReference type="PROSITE" id="PS51196"/>
    </source>
</evidence>
<dbReference type="SUPFAM" id="SSF52540">
    <property type="entry name" value="P-loop containing nucleoside triphosphate hydrolases"/>
    <property type="match status" value="2"/>
</dbReference>
<comment type="subunit">
    <text evidence="15">Monomer and homodimer. Part of the essential Sec protein translocation apparatus which comprises SecA, SecYEG and auxiliary proteins SecDF. Other proteins may also be involved.</text>
</comment>
<dbReference type="Pfam" id="PF01043">
    <property type="entry name" value="SecA_PP_bind"/>
    <property type="match status" value="1"/>
</dbReference>
<evidence type="ECO:0000256" key="5">
    <source>
        <dbReference type="ARBA" id="ARBA00022475"/>
    </source>
</evidence>
<evidence type="ECO:0000256" key="12">
    <source>
        <dbReference type="ARBA" id="ARBA00022967"/>
    </source>
</evidence>
<dbReference type="Gene3D" id="3.40.50.300">
    <property type="entry name" value="P-loop containing nucleotide triphosphate hydrolases"/>
    <property type="match status" value="2"/>
</dbReference>
<dbReference type="InterPro" id="IPR036670">
    <property type="entry name" value="SecA_X-link_sf"/>
</dbReference>
<keyword evidence="8 15" id="KW-0547">Nucleotide-binding</keyword>
<keyword evidence="13 15" id="KW-0811">Translocation</keyword>
<dbReference type="InterPro" id="IPR027417">
    <property type="entry name" value="P-loop_NTPase"/>
</dbReference>
<keyword evidence="10 15" id="KW-0067">ATP-binding</keyword>
<dbReference type="InterPro" id="IPR004027">
    <property type="entry name" value="SEC_C_motif"/>
</dbReference>
<evidence type="ECO:0000256" key="1">
    <source>
        <dbReference type="ARBA" id="ARBA00001947"/>
    </source>
</evidence>